<protein>
    <submittedName>
        <fullName evidence="2">5-methylcytosine-specific restriction enzyme B</fullName>
    </submittedName>
</protein>
<dbReference type="GO" id="GO:0016887">
    <property type="term" value="F:ATP hydrolysis activity"/>
    <property type="evidence" value="ECO:0007669"/>
    <property type="project" value="InterPro"/>
</dbReference>
<dbReference type="InterPro" id="IPR011704">
    <property type="entry name" value="ATPase_dyneun-rel_AAA"/>
</dbReference>
<gene>
    <name evidence="2" type="ORF">SAMN05421789_102319</name>
</gene>
<feature type="domain" description="ATPase dynein-related AAA" evidence="1">
    <location>
        <begin position="512"/>
        <end position="597"/>
    </location>
</feature>
<dbReference type="RefSeq" id="WP_076385415.1">
    <property type="nucleotide sequence ID" value="NZ_FTOI01000002.1"/>
</dbReference>
<dbReference type="PANTHER" id="PTHR37291">
    <property type="entry name" value="5-METHYLCYTOSINE-SPECIFIC RESTRICTION ENZYME B"/>
    <property type="match status" value="1"/>
</dbReference>
<keyword evidence="3" id="KW-1185">Reference proteome</keyword>
<accession>A0A1N7JTV4</accession>
<dbReference type="InterPro" id="IPR052934">
    <property type="entry name" value="Methyl-DNA_Rec/Restrict_Enz"/>
</dbReference>
<evidence type="ECO:0000313" key="2">
    <source>
        <dbReference type="EMBL" id="SIS52757.1"/>
    </source>
</evidence>
<dbReference type="GO" id="GO:0005524">
    <property type="term" value="F:ATP binding"/>
    <property type="evidence" value="ECO:0007669"/>
    <property type="project" value="InterPro"/>
</dbReference>
<dbReference type="PANTHER" id="PTHR37291:SF1">
    <property type="entry name" value="TYPE IV METHYL-DIRECTED RESTRICTION ENZYME ECOKMCRB SUBUNIT"/>
    <property type="match status" value="1"/>
</dbReference>
<dbReference type="OrthoDB" id="9781481at2"/>
<dbReference type="InterPro" id="IPR027417">
    <property type="entry name" value="P-loop_NTPase"/>
</dbReference>
<sequence length="704" mass="82069">MNNKELFKKFYLEIAFKNLQSYKAHFNESNFDENISELISKFQDTYGVDPFDIKDPKKITEYLKENKEPFYTYSDKKGTNIPNALLNKHYNNFLNFYDKNKFADLQDLINVLHDAFGLFSRTFQDNRIKLNGNSRVASSSIIFGDVRDDYWTINKGSESEIQYHVFKHHNKIGYGLGFNAQKTRNNLDAVENVSKFIGAFIREKKEIDVLLEDYQLIDNTLDSLLNIKEGEFILFGRDFPFVQNANNIEIEEFKFLQIYYDLRYRQFSAYKKIYQNAIDIDEPLNKTIEKNKMKELLEYKKQIILQGPPGTGKTREAELIAKEMLGLSDIKDLENNNQYKLVQFHPSYTYEDFVRGISAKPSEDGKGVLYKAENKTLSLFAQEAYKNYEQSTKTESQISYKDWINEQFDSFVDKVQDSLDNDGEYRLSDKVKLCDLDDSSFYYTGDSWFGEPKHRMKFSDIKEGFINNVVDAKSFKALPNTSGSAKQHYGYYYKVLSDFQNSIKTEFKNENKSLLEPKNYVLVIDEINRANLSSVLGELIYALEYREKAVESMYSVEDSVLDNKNEIILPPNLYIIGTMNTADRSVGHIDYAIRRRFAFVEVLPKPLVEDEEIYFNIDGYNLVADLFTAENVSPEFEIQDVQIGHSYFIAKKSEAKNETERDEIFTMKMKYEVLPILEEYVKDGILVGKVGEFSIKNYIKSLKK</sequence>
<dbReference type="SUPFAM" id="SSF52540">
    <property type="entry name" value="P-loop containing nucleoside triphosphate hydrolases"/>
    <property type="match status" value="1"/>
</dbReference>
<evidence type="ECO:0000313" key="3">
    <source>
        <dbReference type="Proteomes" id="UP000185839"/>
    </source>
</evidence>
<proteinExistence type="predicted"/>
<dbReference type="Gene3D" id="3.40.50.300">
    <property type="entry name" value="P-loop containing nucleotide triphosphate hydrolases"/>
    <property type="match status" value="2"/>
</dbReference>
<feature type="domain" description="ATPase dynein-related AAA" evidence="1">
    <location>
        <begin position="303"/>
        <end position="370"/>
    </location>
</feature>
<name>A0A1N7JTV4_9FLAO</name>
<dbReference type="EMBL" id="FTOI01000002">
    <property type="protein sequence ID" value="SIS52757.1"/>
    <property type="molecule type" value="Genomic_DNA"/>
</dbReference>
<dbReference type="STRING" id="713588.SAMN05421789_102319"/>
<dbReference type="Proteomes" id="UP000185839">
    <property type="component" value="Unassembled WGS sequence"/>
</dbReference>
<organism evidence="2 3">
    <name type="scientific">Kaistella chaponensis</name>
    <dbReference type="NCBI Taxonomy" id="713588"/>
    <lineage>
        <taxon>Bacteria</taxon>
        <taxon>Pseudomonadati</taxon>
        <taxon>Bacteroidota</taxon>
        <taxon>Flavobacteriia</taxon>
        <taxon>Flavobacteriales</taxon>
        <taxon>Weeksellaceae</taxon>
        <taxon>Chryseobacterium group</taxon>
        <taxon>Kaistella</taxon>
    </lineage>
</organism>
<dbReference type="AlphaFoldDB" id="A0A1N7JTV4"/>
<reference evidence="3" key="1">
    <citation type="submission" date="2017-01" db="EMBL/GenBank/DDBJ databases">
        <authorList>
            <person name="Varghese N."/>
            <person name="Submissions S."/>
        </authorList>
    </citation>
    <scope>NUCLEOTIDE SEQUENCE [LARGE SCALE GENOMIC DNA]</scope>
    <source>
        <strain evidence="3">DSM 23145</strain>
    </source>
</reference>
<evidence type="ECO:0000259" key="1">
    <source>
        <dbReference type="Pfam" id="PF07728"/>
    </source>
</evidence>
<dbReference type="Pfam" id="PF07728">
    <property type="entry name" value="AAA_5"/>
    <property type="match status" value="2"/>
</dbReference>